<evidence type="ECO:0008006" key="2">
    <source>
        <dbReference type="Google" id="ProtNLM"/>
    </source>
</evidence>
<evidence type="ECO:0000313" key="1">
    <source>
        <dbReference type="EMBL" id="QHU09617.1"/>
    </source>
</evidence>
<sequence>MNYSKMKKDELKALCKDRKIKGITGKSKEELIEMITQRDATPVSAPKIEAETDVKVIPPAKVEMTDNYSSILQKALDSNIVDTTRLTEKCGDVCIKDELDIISNNISKSWAPLKATIVSVIAKIMYSDWDTRNHQTQIGGKYSLRTIDRCYVSDYLYKKGLYDTSTEFALTRSFEKAEPFNKKYSGMISPKECKTSFLNIVEIINTKIDINLLNDILAYLMIFLKNRKEATTSLKNSIVVSSKHMNILDISKLLDEINKLGSGSSVIPVIITHTLLSVIQPYLWVGITMKPLKEHTAPDNHSKSYGDIEGLDVRFKPKIAIEVKHKIPITDTIVAVFDEKIKDEDIPLKFIITTAKTERRVVQNNICIDTLNGFVISYLQHTIFHEKTICLLFIKELRTQIVSYKNMSVSIKESINEILTSLLVSPSL</sequence>
<accession>A0A6C0JYY6</accession>
<dbReference type="EMBL" id="MN740740">
    <property type="protein sequence ID" value="QHU09617.1"/>
    <property type="molecule type" value="Genomic_DNA"/>
</dbReference>
<dbReference type="InterPro" id="IPR036361">
    <property type="entry name" value="SAP_dom_sf"/>
</dbReference>
<dbReference type="Gene3D" id="1.10.720.30">
    <property type="entry name" value="SAP domain"/>
    <property type="match status" value="1"/>
</dbReference>
<name>A0A6C0JYY6_9ZZZZ</name>
<dbReference type="AlphaFoldDB" id="A0A6C0JYY6"/>
<reference evidence="1" key="1">
    <citation type="journal article" date="2020" name="Nature">
        <title>Giant virus diversity and host interactions through global metagenomics.</title>
        <authorList>
            <person name="Schulz F."/>
            <person name="Roux S."/>
            <person name="Paez-Espino D."/>
            <person name="Jungbluth S."/>
            <person name="Walsh D.A."/>
            <person name="Denef V.J."/>
            <person name="McMahon K.D."/>
            <person name="Konstantinidis K.T."/>
            <person name="Eloe-Fadrosh E.A."/>
            <person name="Kyrpides N.C."/>
            <person name="Woyke T."/>
        </authorList>
    </citation>
    <scope>NUCLEOTIDE SEQUENCE</scope>
    <source>
        <strain evidence="1">GVMAG-S-1101164-105</strain>
    </source>
</reference>
<proteinExistence type="predicted"/>
<protein>
    <recommendedName>
        <fullName evidence="2">SAP domain-containing protein</fullName>
    </recommendedName>
</protein>
<organism evidence="1">
    <name type="scientific">viral metagenome</name>
    <dbReference type="NCBI Taxonomy" id="1070528"/>
    <lineage>
        <taxon>unclassified sequences</taxon>
        <taxon>metagenomes</taxon>
        <taxon>organismal metagenomes</taxon>
    </lineage>
</organism>